<organism evidence="10">
    <name type="scientific">Oryza punctata</name>
    <name type="common">Red rice</name>
    <dbReference type="NCBI Taxonomy" id="4537"/>
    <lineage>
        <taxon>Eukaryota</taxon>
        <taxon>Viridiplantae</taxon>
        <taxon>Streptophyta</taxon>
        <taxon>Embryophyta</taxon>
        <taxon>Tracheophyta</taxon>
        <taxon>Spermatophyta</taxon>
        <taxon>Magnoliopsida</taxon>
        <taxon>Liliopsida</taxon>
        <taxon>Poales</taxon>
        <taxon>Poaceae</taxon>
        <taxon>BOP clade</taxon>
        <taxon>Oryzoideae</taxon>
        <taxon>Oryzeae</taxon>
        <taxon>Oryzinae</taxon>
        <taxon>Oryza</taxon>
    </lineage>
</organism>
<feature type="repeat" description="TPR" evidence="8">
    <location>
        <begin position="1779"/>
        <end position="1812"/>
    </location>
</feature>
<dbReference type="InterPro" id="IPR011990">
    <property type="entry name" value="TPR-like_helical_dom_sf"/>
</dbReference>
<dbReference type="InterPro" id="IPR024111">
    <property type="entry name" value="PEX5/PEX5L"/>
</dbReference>
<evidence type="ECO:0000256" key="5">
    <source>
        <dbReference type="ARBA" id="ARBA00022737"/>
    </source>
</evidence>
<dbReference type="GO" id="GO:0005829">
    <property type="term" value="C:cytosol"/>
    <property type="evidence" value="ECO:0007669"/>
    <property type="project" value="TreeGrafter"/>
</dbReference>
<dbReference type="FunFam" id="3.80.10.10:FF:000802">
    <property type="entry name" value="F-box protein At-B"/>
    <property type="match status" value="1"/>
</dbReference>
<proteinExistence type="inferred from homology"/>
<dbReference type="STRING" id="4537.A0A0E0LWH1"/>
<accession>A0A0E0LWH1</accession>
<feature type="repeat" description="TPR" evidence="8">
    <location>
        <begin position="492"/>
        <end position="525"/>
    </location>
</feature>
<dbReference type="PROSITE" id="PS50005">
    <property type="entry name" value="TPR"/>
    <property type="match status" value="8"/>
</dbReference>
<dbReference type="eggNOG" id="KOG1125">
    <property type="taxonomic scope" value="Eukaryota"/>
</dbReference>
<dbReference type="GO" id="GO:0005052">
    <property type="term" value="F:peroxisome matrix targeting signal-1 binding"/>
    <property type="evidence" value="ECO:0007669"/>
    <property type="project" value="TreeGrafter"/>
</dbReference>
<dbReference type="PANTHER" id="PTHR10130:SF0">
    <property type="entry name" value="GH08708P"/>
    <property type="match status" value="1"/>
</dbReference>
<evidence type="ECO:0000259" key="9">
    <source>
        <dbReference type="Pfam" id="PF25372"/>
    </source>
</evidence>
<evidence type="ECO:0000313" key="11">
    <source>
        <dbReference type="Proteomes" id="UP000026962"/>
    </source>
</evidence>
<dbReference type="HOGENOM" id="CLU_233656_0_0_1"/>
<dbReference type="GO" id="GO:0006281">
    <property type="term" value="P:DNA repair"/>
    <property type="evidence" value="ECO:0007669"/>
    <property type="project" value="UniProtKB-KW"/>
</dbReference>
<dbReference type="InterPro" id="IPR019734">
    <property type="entry name" value="TPR_rpt"/>
</dbReference>
<dbReference type="GO" id="GO:0005694">
    <property type="term" value="C:chromosome"/>
    <property type="evidence" value="ECO:0007669"/>
    <property type="project" value="UniProtKB-SubCell"/>
</dbReference>
<dbReference type="PROSITE" id="PS50293">
    <property type="entry name" value="TPR_REGION"/>
    <property type="match status" value="4"/>
</dbReference>
<feature type="domain" description="F-box/LRR-repeat protein 15-like leucin rich repeat" evidence="9">
    <location>
        <begin position="807"/>
        <end position="1333"/>
    </location>
</feature>
<evidence type="ECO:0000256" key="3">
    <source>
        <dbReference type="ARBA" id="ARBA00005348"/>
    </source>
</evidence>
<keyword evidence="7" id="KW-0576">Peroxisome</keyword>
<keyword evidence="6 8" id="KW-0802">TPR repeat</keyword>
<dbReference type="SMART" id="SM00367">
    <property type="entry name" value="LRR_CC"/>
    <property type="match status" value="9"/>
</dbReference>
<dbReference type="Gene3D" id="1.25.40.10">
    <property type="entry name" value="Tetratricopeptide repeat domain"/>
    <property type="match status" value="2"/>
</dbReference>
<feature type="repeat" description="TPR" evidence="8">
    <location>
        <begin position="1946"/>
        <end position="1979"/>
    </location>
</feature>
<protein>
    <recommendedName>
        <fullName evidence="9">F-box/LRR-repeat protein 15-like leucin rich repeat domain-containing protein</fullName>
    </recommendedName>
</protein>
<dbReference type="GO" id="GO:0006325">
    <property type="term" value="P:chromatin organization"/>
    <property type="evidence" value="ECO:0007669"/>
    <property type="project" value="UniProtKB-KW"/>
</dbReference>
<dbReference type="EnsemblPlants" id="OPUNC08G17460.1">
    <property type="protein sequence ID" value="OPUNC08G17460.1"/>
    <property type="gene ID" value="OPUNC08G17460"/>
</dbReference>
<evidence type="ECO:0000256" key="4">
    <source>
        <dbReference type="ARBA" id="ARBA00022490"/>
    </source>
</evidence>
<dbReference type="Pfam" id="PF25372">
    <property type="entry name" value="DUF7885"/>
    <property type="match status" value="1"/>
</dbReference>
<dbReference type="SUPFAM" id="SSF52047">
    <property type="entry name" value="RNI-like"/>
    <property type="match status" value="1"/>
</dbReference>
<comment type="subcellular location">
    <subcellularLocation>
        <location evidence="2">Cytoplasm</location>
    </subcellularLocation>
    <subcellularLocation>
        <location evidence="1">Peroxisome</location>
    </subcellularLocation>
</comment>
<dbReference type="Pfam" id="PF13414">
    <property type="entry name" value="TPR_11"/>
    <property type="match status" value="2"/>
</dbReference>
<evidence type="ECO:0000256" key="1">
    <source>
        <dbReference type="ARBA" id="ARBA00004275"/>
    </source>
</evidence>
<dbReference type="Gene3D" id="3.80.10.10">
    <property type="entry name" value="Ribonuclease Inhibitor"/>
    <property type="match status" value="1"/>
</dbReference>
<feature type="repeat" description="TPR" evidence="8">
    <location>
        <begin position="1912"/>
        <end position="1945"/>
    </location>
</feature>
<evidence type="ECO:0000313" key="10">
    <source>
        <dbReference type="EnsemblPlants" id="OPUNC08G17460.1"/>
    </source>
</evidence>
<dbReference type="GO" id="GO:0005778">
    <property type="term" value="C:peroxisomal membrane"/>
    <property type="evidence" value="ECO:0007669"/>
    <property type="project" value="TreeGrafter"/>
</dbReference>
<dbReference type="PANTHER" id="PTHR10130">
    <property type="entry name" value="PEROXISOMAL TARGETING SIGNAL 1 RECEPTOR PEX5"/>
    <property type="match status" value="1"/>
</dbReference>
<keyword evidence="4" id="KW-0963">Cytoplasm</keyword>
<feature type="repeat" description="TPR" evidence="8">
    <location>
        <begin position="659"/>
        <end position="692"/>
    </location>
</feature>
<name>A0A0E0LWH1_ORYPU</name>
<comment type="similarity">
    <text evidence="3">Belongs to the peroxisomal targeting signal receptor family.</text>
</comment>
<evidence type="ECO:0000256" key="8">
    <source>
        <dbReference type="PROSITE-ProRule" id="PRU00339"/>
    </source>
</evidence>
<keyword evidence="5" id="KW-0677">Repeat</keyword>
<reference evidence="10" key="1">
    <citation type="submission" date="2015-04" db="UniProtKB">
        <authorList>
            <consortium name="EnsemblPlants"/>
        </authorList>
    </citation>
    <scope>IDENTIFICATION</scope>
</reference>
<dbReference type="Proteomes" id="UP000026962">
    <property type="component" value="Chromosome 8"/>
</dbReference>
<sequence>MAMRHLITGQGNCAPDGASSSNPFGNLANAIFGQSSKAQSIKELPGSAVNVPTSELGTAAPLSTIPGSENEFKQDQLPLARGADFIRGGPSHDWVESFRPPGLPEFAGPDAQFKEFEQIFNSTGPTFGPPVMDGPPQRVLSGVLHSFLASGRAGVPFQPVPVPALGLSESDKQCIRDRSCIMARHILADQPEEYIQAQVNTLLHSLDIDSNHRMKGPMHGPYPEMEEYWNQSQSAMRSAPMHNAADKWITEFGKQNNNPEDWAHSFEQQYGPNGWASEFEQHQSQMAMTGGMNMANLAAMEQSRMLAQTLASNNDPKFQFVSKMSRGELIIEDNQVKQGSASQSSGWADEFQTQYNANANSWADQFVHEEMSQGADKWASEFSTEYNQGGLNENWIDEFSKLRVDDEWAEEFSGGTFGESSADPWVDEFQNQLSASKQNSGASRGVYVFSDMNPYVGHPNPMQEGQELFRKGLLSEAVLALEAEVLKNPDNAEGWRLLGVTHAENDDDQQAIAAMMRAQEADPTNLEVLLALGVSHTNELEQGEALRYLHRWLQNHPKYGGIAPPQPTASPYGPDVIRLFNEAAQMSPEDADVHIVLGVLYNLSREYDKAIAAFKTALQLKPQDYSLWNKLGATQANSIQSADAILAYQQALDLKPNYVRAWANMGISYANQGLYEDSIRYYVRAVAMNPKADNAWQYLRISLSNASRADMIAACDSRNLDILQKEFPLKRGAAMEKRRRLVVAGDGEGDGGEASGSAARGLVESLPEALLVEVVVRLELEAACSAAASCRALRAAAAAAFSAVTSLDLSMFPPTNAILNRILAGNGALRSLAINCSLLDDSAVGAIAKGSLRELSLLKCSSFSSYLFVAVGERCKKLRSFVLEMAASDDDEHFGICRKSMAHIVKGCSYLENLSLKFFPLLGPGSVDFESLVPIPSTIKAKRLFPISTSLRTSVSNTLESLSLVLDIITDELVAFITGSLHNLVELCLEDNPMKEPDLHNDLTNVGLQALGLCHNLAHLSLTRGKQNCSSTFRRVTDFGIMMLADGCKQLKTIRLAGFSKVRDAGYAALLQSCKDLKKFEVSAGYLSDLTCLDLDEAAPKITEVRLLCCSLLTSETAISLSSCTNLEVLDLSGCRSIADSGLASISQLSKLTLLDLAGADITDAGLSALGNGRCPMSSLCLRGCKRISNNGIASLLCGSGAVNKTLISLDIGNVPRISGRAVTLIAKNCEQISSLCLRNCLLINDSSLETLGSTRHNSGKSSLRMLDISYCSRLSRNFLGLFEPPFFRGLRWLGVGKNMLERRGCSPTVAELLERKPGLTVCGNACEMGCRNQYCREGTALRIDPAGEMAMRHLITGQGNCAPDGASSSNPFGNLANAIFGQSSKAQSIKELPGSAVNVPTSELGTAAPLSTIPGSENEFKQDQLPLARDSQNLLGQMHSLKNLSKFLTAQGQPLDHQSWMQVVELVCHFNLFQYQRLVNTLLHSLDIDSNHRMKGPMHGPYPEMEEYWNQSQSAMRSAPMHNAADKWITEFGKQNNNPEDWAHSFEQQYGPNGWASEFEQHQSQMAMTGGMNMANLAAMEQSRMLAQTLASNNDPKFQNSKFFQFVSKMSRGELIIEDNQVKQGSASQSSGWADEFQTQYNANANSWADQFVHEEMSQGADKWASEFSTEYNQGGLNENWIDEFSKLRVDDEWAEEFSGGTFGESSADPWVDEFQNQLSASKQNSGASRGVYVFSDMNPYVGHPNPMQEGQELFRKGLLSEAVLALEAEVLKNPDNAEGWRLLGVTHAENDDDQQAIAAMMRAQEADPTNLEVLLALGVSHTNELEQGEALRYLHRWLQNHPKYGGIAPPQPTASPYGPDVIRLFNEAAQMSPEDADVHIVLGVLYNLSREYDKAIAAFKTALQLKPQDYSLWNKLGATQANSIQSADAILAYQQALDLKPNYVRAWANMGISYANQGLYEDSIRYYVRAVAMNPKADNAWQYLRISLSNASRADMIAACDSRNLDILQKEFPL</sequence>
<reference evidence="10" key="2">
    <citation type="submission" date="2018-05" db="EMBL/GenBank/DDBJ databases">
        <title>OpunRS2 (Oryza punctata Reference Sequence Version 2).</title>
        <authorList>
            <person name="Zhang J."/>
            <person name="Kudrna D."/>
            <person name="Lee S."/>
            <person name="Talag J."/>
            <person name="Welchert J."/>
            <person name="Wing R.A."/>
        </authorList>
    </citation>
    <scope>NUCLEOTIDE SEQUENCE [LARGE SCALE GENOMIC DNA]</scope>
</reference>
<dbReference type="FunFam" id="1.25.40.10:FF:000110">
    <property type="entry name" value="Peroxisome biogenesis protein 5"/>
    <property type="match status" value="2"/>
</dbReference>
<dbReference type="GO" id="GO:0016560">
    <property type="term" value="P:protein import into peroxisome matrix, docking"/>
    <property type="evidence" value="ECO:0007669"/>
    <property type="project" value="TreeGrafter"/>
</dbReference>
<keyword evidence="11" id="KW-1185">Reference proteome</keyword>
<dbReference type="InterPro" id="IPR006553">
    <property type="entry name" value="Leu-rich_rpt_Cys-con_subtyp"/>
</dbReference>
<feature type="repeat" description="TPR" evidence="8">
    <location>
        <begin position="625"/>
        <end position="658"/>
    </location>
</feature>
<dbReference type="eggNOG" id="KOG1947">
    <property type="taxonomic scope" value="Eukaryota"/>
</dbReference>
<evidence type="ECO:0000256" key="6">
    <source>
        <dbReference type="ARBA" id="ARBA00022803"/>
    </source>
</evidence>
<dbReference type="InterPro" id="IPR032675">
    <property type="entry name" value="LRR_dom_sf"/>
</dbReference>
<dbReference type="SMART" id="SM00028">
    <property type="entry name" value="TPR"/>
    <property type="match status" value="8"/>
</dbReference>
<dbReference type="SUPFAM" id="SSF48452">
    <property type="entry name" value="TPR-like"/>
    <property type="match status" value="2"/>
</dbReference>
<dbReference type="Gramene" id="OPUNC08G17460.1">
    <property type="protein sequence ID" value="OPUNC08G17460.1"/>
    <property type="gene ID" value="OPUNC08G17460"/>
</dbReference>
<dbReference type="Pfam" id="PF13432">
    <property type="entry name" value="TPR_16"/>
    <property type="match status" value="4"/>
</dbReference>
<evidence type="ECO:0000256" key="7">
    <source>
        <dbReference type="ARBA" id="ARBA00023140"/>
    </source>
</evidence>
<feature type="repeat" description="TPR" evidence="8">
    <location>
        <begin position="1878"/>
        <end position="1911"/>
    </location>
</feature>
<evidence type="ECO:0000256" key="2">
    <source>
        <dbReference type="ARBA" id="ARBA00004496"/>
    </source>
</evidence>
<dbReference type="InterPro" id="IPR057207">
    <property type="entry name" value="FBXL15_LRR"/>
</dbReference>
<feature type="repeat" description="TPR" evidence="8">
    <location>
        <begin position="591"/>
        <end position="624"/>
    </location>
</feature>